<dbReference type="Gene3D" id="1.10.150.240">
    <property type="entry name" value="Putative phosphatase, domain 2"/>
    <property type="match status" value="1"/>
</dbReference>
<dbReference type="SFLD" id="SFLDG01135">
    <property type="entry name" value="C1.5.6:_HAD__Beta-PGM__Phospha"/>
    <property type="match status" value="1"/>
</dbReference>
<evidence type="ECO:0000313" key="1">
    <source>
        <dbReference type="EMBL" id="NHR04159.1"/>
    </source>
</evidence>
<dbReference type="InterPro" id="IPR023214">
    <property type="entry name" value="HAD_sf"/>
</dbReference>
<dbReference type="Pfam" id="PF13419">
    <property type="entry name" value="HAD_2"/>
    <property type="match status" value="1"/>
</dbReference>
<dbReference type="SUPFAM" id="SSF56784">
    <property type="entry name" value="HAD-like"/>
    <property type="match status" value="1"/>
</dbReference>
<name>A0ABX0KXC6_9NEIS</name>
<dbReference type="InterPro" id="IPR006439">
    <property type="entry name" value="HAD-SF_hydro_IA"/>
</dbReference>
<dbReference type="Proteomes" id="UP001515641">
    <property type="component" value="Unassembled WGS sequence"/>
</dbReference>
<organism evidence="1 2">
    <name type="scientific">Chromobacterium fluminis</name>
    <dbReference type="NCBI Taxonomy" id="3044269"/>
    <lineage>
        <taxon>Bacteria</taxon>
        <taxon>Pseudomonadati</taxon>
        <taxon>Pseudomonadota</taxon>
        <taxon>Betaproteobacteria</taxon>
        <taxon>Neisseriales</taxon>
        <taxon>Chromobacteriaceae</taxon>
        <taxon>Chromobacterium</taxon>
    </lineage>
</organism>
<comment type="caution">
    <text evidence="1">The sequence shown here is derived from an EMBL/GenBank/DDBJ whole genome shotgun (WGS) entry which is preliminary data.</text>
</comment>
<gene>
    <name evidence="1" type="ORF">HA052_03010</name>
</gene>
<sequence>MPQNYDAILFDMDGLMIDTERISMESWRRAADELDMTLSDQLLLDMVGLSMRRCTEFLSERLGSQDDAVALQNVGRRHYWQMLEHEEIPLKHGIEALLNWALAQGLPRAVATSTQRQLADIKLGRTGLSRYFDTVVAGDEVAHTKPAPDVYLAAARKLGVDPQRCVVLEDSIYGLHAGVAAGMRVILVPDLVTPPADQTHHALAVCQDLHQALDVLRQLADV</sequence>
<dbReference type="RefSeq" id="WP_166450707.1">
    <property type="nucleotide sequence ID" value="NZ_JAAOMA010000003.1"/>
</dbReference>
<keyword evidence="2" id="KW-1185">Reference proteome</keyword>
<dbReference type="InterPro" id="IPR041492">
    <property type="entry name" value="HAD_2"/>
</dbReference>
<dbReference type="InterPro" id="IPR036412">
    <property type="entry name" value="HAD-like_sf"/>
</dbReference>
<dbReference type="PANTHER" id="PTHR18901:SF38">
    <property type="entry name" value="PSEUDOURIDINE-5'-PHOSPHATASE"/>
    <property type="match status" value="1"/>
</dbReference>
<dbReference type="SFLD" id="SFLDS00003">
    <property type="entry name" value="Haloacid_Dehalogenase"/>
    <property type="match status" value="1"/>
</dbReference>
<accession>A0ABX0KXC6</accession>
<reference evidence="1 2" key="1">
    <citation type="submission" date="2020-03" db="EMBL/GenBank/DDBJ databases">
        <title>Draft genome sequence of environmentally isolated cultures.</title>
        <authorList>
            <person name="Wilson H.S."/>
            <person name="De Leon M.E."/>
        </authorList>
    </citation>
    <scope>NUCLEOTIDE SEQUENCE [LARGE SCALE GENOMIC DNA]</scope>
    <source>
        <strain evidence="1 2">HSC-31F16</strain>
    </source>
</reference>
<dbReference type="SFLD" id="SFLDG01129">
    <property type="entry name" value="C1.5:_HAD__Beta-PGM__Phosphata"/>
    <property type="match status" value="1"/>
</dbReference>
<evidence type="ECO:0000313" key="2">
    <source>
        <dbReference type="Proteomes" id="UP001515641"/>
    </source>
</evidence>
<dbReference type="NCBIfam" id="TIGR01509">
    <property type="entry name" value="HAD-SF-IA-v3"/>
    <property type="match status" value="1"/>
</dbReference>
<protein>
    <submittedName>
        <fullName evidence="1">HAD family phosphatase</fullName>
    </submittedName>
</protein>
<dbReference type="Gene3D" id="3.40.50.1000">
    <property type="entry name" value="HAD superfamily/HAD-like"/>
    <property type="match status" value="1"/>
</dbReference>
<proteinExistence type="predicted"/>
<dbReference type="PANTHER" id="PTHR18901">
    <property type="entry name" value="2-DEOXYGLUCOSE-6-PHOSPHATE PHOSPHATASE 2"/>
    <property type="match status" value="1"/>
</dbReference>
<dbReference type="EMBL" id="JAAOMA010000003">
    <property type="protein sequence ID" value="NHR04159.1"/>
    <property type="molecule type" value="Genomic_DNA"/>
</dbReference>
<dbReference type="InterPro" id="IPR023198">
    <property type="entry name" value="PGP-like_dom2"/>
</dbReference>